<reference evidence="6" key="2">
    <citation type="journal article" date="2013" name="PLoS Genet.">
        <title>Comparative genome structure, secondary metabolite, and effector coding capacity across Cochliobolus pathogens.</title>
        <authorList>
            <person name="Condon B.J."/>
            <person name="Leng Y."/>
            <person name="Wu D."/>
            <person name="Bushley K.E."/>
            <person name="Ohm R.A."/>
            <person name="Otillar R."/>
            <person name="Martin J."/>
            <person name="Schackwitz W."/>
            <person name="Grimwood J."/>
            <person name="MohdZainudin N."/>
            <person name="Xue C."/>
            <person name="Wang R."/>
            <person name="Manning V.A."/>
            <person name="Dhillon B."/>
            <person name="Tu Z.J."/>
            <person name="Steffenson B.J."/>
            <person name="Salamov A."/>
            <person name="Sun H."/>
            <person name="Lowry S."/>
            <person name="LaButti K."/>
            <person name="Han J."/>
            <person name="Copeland A."/>
            <person name="Lindquist E."/>
            <person name="Barry K."/>
            <person name="Schmutz J."/>
            <person name="Baker S.E."/>
            <person name="Ciuffetti L.M."/>
            <person name="Grigoriev I.V."/>
            <person name="Zhong S."/>
            <person name="Turgeon B.G."/>
        </authorList>
    </citation>
    <scope>NUCLEOTIDE SEQUENCE [LARGE SCALE GENOMIC DNA]</scope>
    <source>
        <strain evidence="6">C5 / ATCC 48332 / race O</strain>
    </source>
</reference>
<dbReference type="AlphaFoldDB" id="M2TPL7"/>
<keyword evidence="6" id="KW-1185">Reference proteome</keyword>
<feature type="compositionally biased region" description="Basic and acidic residues" evidence="3">
    <location>
        <begin position="17"/>
        <end position="28"/>
    </location>
</feature>
<gene>
    <name evidence="5" type="ORF">COCHEDRAFT_1022878</name>
</gene>
<feature type="domain" description="Zn(2)-C6 fungal-type" evidence="4">
    <location>
        <begin position="31"/>
        <end position="77"/>
    </location>
</feature>
<proteinExistence type="predicted"/>
<dbReference type="GO" id="GO:0000981">
    <property type="term" value="F:DNA-binding transcription factor activity, RNA polymerase II-specific"/>
    <property type="evidence" value="ECO:0007669"/>
    <property type="project" value="InterPro"/>
</dbReference>
<evidence type="ECO:0000259" key="4">
    <source>
        <dbReference type="SMART" id="SM00066"/>
    </source>
</evidence>
<feature type="region of interest" description="Disordered" evidence="3">
    <location>
        <begin position="1"/>
        <end position="28"/>
    </location>
</feature>
<evidence type="ECO:0000256" key="2">
    <source>
        <dbReference type="SAM" id="Coils"/>
    </source>
</evidence>
<dbReference type="SUPFAM" id="SSF57701">
    <property type="entry name" value="Zn2/Cys6 DNA-binding domain"/>
    <property type="match status" value="1"/>
</dbReference>
<reference evidence="5 6" key="1">
    <citation type="journal article" date="2012" name="PLoS Pathog.">
        <title>Diverse lifestyles and strategies of plant pathogenesis encoded in the genomes of eighteen Dothideomycetes fungi.</title>
        <authorList>
            <person name="Ohm R.A."/>
            <person name="Feau N."/>
            <person name="Henrissat B."/>
            <person name="Schoch C.L."/>
            <person name="Horwitz B.A."/>
            <person name="Barry K.W."/>
            <person name="Condon B.J."/>
            <person name="Copeland A.C."/>
            <person name="Dhillon B."/>
            <person name="Glaser F."/>
            <person name="Hesse C.N."/>
            <person name="Kosti I."/>
            <person name="LaButti K."/>
            <person name="Lindquist E.A."/>
            <person name="Lucas S."/>
            <person name="Salamov A.A."/>
            <person name="Bradshaw R.E."/>
            <person name="Ciuffetti L."/>
            <person name="Hamelin R.C."/>
            <person name="Kema G.H.J."/>
            <person name="Lawrence C."/>
            <person name="Scott J.A."/>
            <person name="Spatafora J.W."/>
            <person name="Turgeon B.G."/>
            <person name="de Wit P.J.G.M."/>
            <person name="Zhong S."/>
            <person name="Goodwin S.B."/>
            <person name="Grigoriev I.V."/>
        </authorList>
    </citation>
    <scope>NUCLEOTIDE SEQUENCE [LARGE SCALE GENOMIC DNA]</scope>
    <source>
        <strain evidence="6">C5 / ATCC 48332 / race O</strain>
    </source>
</reference>
<evidence type="ECO:0000256" key="1">
    <source>
        <dbReference type="ARBA" id="ARBA00023242"/>
    </source>
</evidence>
<name>M2TPL7_COCH5</name>
<dbReference type="Proteomes" id="UP000016936">
    <property type="component" value="Unassembled WGS sequence"/>
</dbReference>
<protein>
    <recommendedName>
        <fullName evidence="4">Zn(2)-C6 fungal-type domain-containing protein</fullName>
    </recommendedName>
</protein>
<evidence type="ECO:0000256" key="3">
    <source>
        <dbReference type="SAM" id="MobiDB-lite"/>
    </source>
</evidence>
<evidence type="ECO:0000313" key="6">
    <source>
        <dbReference type="Proteomes" id="UP000016936"/>
    </source>
</evidence>
<evidence type="ECO:0000313" key="5">
    <source>
        <dbReference type="EMBL" id="EMD88504.1"/>
    </source>
</evidence>
<keyword evidence="1" id="KW-0539">Nucleus</keyword>
<accession>M2TPL7</accession>
<feature type="region of interest" description="Disordered" evidence="3">
    <location>
        <begin position="129"/>
        <end position="152"/>
    </location>
</feature>
<dbReference type="HOGENOM" id="CLU_126889_0_0_1"/>
<keyword evidence="2" id="KW-0175">Coiled coil</keyword>
<feature type="coiled-coil region" evidence="2">
    <location>
        <begin position="82"/>
        <end position="116"/>
    </location>
</feature>
<dbReference type="InterPro" id="IPR001138">
    <property type="entry name" value="Zn2Cys6_DnaBD"/>
</dbReference>
<dbReference type="SMART" id="SM00066">
    <property type="entry name" value="GAL4"/>
    <property type="match status" value="1"/>
</dbReference>
<dbReference type="GO" id="GO:0008270">
    <property type="term" value="F:zinc ion binding"/>
    <property type="evidence" value="ECO:0007669"/>
    <property type="project" value="InterPro"/>
</dbReference>
<organism evidence="5 6">
    <name type="scientific">Cochliobolus heterostrophus (strain C5 / ATCC 48332 / race O)</name>
    <name type="common">Southern corn leaf blight fungus</name>
    <name type="synonym">Bipolaris maydis</name>
    <dbReference type="NCBI Taxonomy" id="701091"/>
    <lineage>
        <taxon>Eukaryota</taxon>
        <taxon>Fungi</taxon>
        <taxon>Dikarya</taxon>
        <taxon>Ascomycota</taxon>
        <taxon>Pezizomycotina</taxon>
        <taxon>Dothideomycetes</taxon>
        <taxon>Pleosporomycetidae</taxon>
        <taxon>Pleosporales</taxon>
        <taxon>Pleosporineae</taxon>
        <taxon>Pleosporaceae</taxon>
        <taxon>Bipolaris</taxon>
    </lineage>
</organism>
<dbReference type="EMBL" id="KB445580">
    <property type="protein sequence ID" value="EMD88504.1"/>
    <property type="molecule type" value="Genomic_DNA"/>
</dbReference>
<dbReference type="InterPro" id="IPR036864">
    <property type="entry name" value="Zn2-C6_fun-type_DNA-bd_sf"/>
</dbReference>
<sequence length="224" mass="24464">MPKVQKQRAPRAQTSTEQKRARASRAEEEGVEMDFRCKRCEEKKIRCFVETSSGRCAGCISVGAECSLFVSEKEWEEIQVEQERIELELALAEEAAARARRELLEVKNRKRAFARRDLAIIAVQDRAKEQAEGSSAPGGTGPPVVEPPLSEPLADSGWLQADPLDSSFDYSFPLSLPVESDYSALGLTFASPVVSGGNHVPVTCSSSDFLQVPKCCGSRAILAT</sequence>